<protein>
    <submittedName>
        <fullName evidence="1">Uncharacterized protein</fullName>
    </submittedName>
</protein>
<keyword evidence="2" id="KW-1185">Reference proteome</keyword>
<gene>
    <name evidence="1" type="ORF">F4561_002690</name>
</gene>
<organism evidence="1 2">
    <name type="scientific">Lipingzhangella halophila</name>
    <dbReference type="NCBI Taxonomy" id="1783352"/>
    <lineage>
        <taxon>Bacteria</taxon>
        <taxon>Bacillati</taxon>
        <taxon>Actinomycetota</taxon>
        <taxon>Actinomycetes</taxon>
        <taxon>Streptosporangiales</taxon>
        <taxon>Nocardiopsidaceae</taxon>
        <taxon>Lipingzhangella</taxon>
    </lineage>
</organism>
<comment type="caution">
    <text evidence="1">The sequence shown here is derived from an EMBL/GenBank/DDBJ whole genome shotgun (WGS) entry which is preliminary data.</text>
</comment>
<proteinExistence type="predicted"/>
<sequence>MRTRAMEREELHGPWPTSPEILAADFPQWEIWRDQGEGRHGDWCAQHGERTLRSATLEELRRLLEEAES</sequence>
<name>A0A7W7RH37_9ACTN</name>
<evidence type="ECO:0000313" key="1">
    <source>
        <dbReference type="EMBL" id="MBB4931870.1"/>
    </source>
</evidence>
<accession>A0A7W7RH37</accession>
<dbReference type="RefSeq" id="WP_184578738.1">
    <property type="nucleotide sequence ID" value="NZ_JACHJT010000001.1"/>
</dbReference>
<dbReference type="EMBL" id="JACHJT010000001">
    <property type="protein sequence ID" value="MBB4931870.1"/>
    <property type="molecule type" value="Genomic_DNA"/>
</dbReference>
<dbReference type="AlphaFoldDB" id="A0A7W7RH37"/>
<evidence type="ECO:0000313" key="2">
    <source>
        <dbReference type="Proteomes" id="UP000523007"/>
    </source>
</evidence>
<reference evidence="1 2" key="1">
    <citation type="submission" date="2020-08" db="EMBL/GenBank/DDBJ databases">
        <title>Sequencing the genomes of 1000 actinobacteria strains.</title>
        <authorList>
            <person name="Klenk H.-P."/>
        </authorList>
    </citation>
    <scope>NUCLEOTIDE SEQUENCE [LARGE SCALE GENOMIC DNA]</scope>
    <source>
        <strain evidence="1 2">DSM 102030</strain>
    </source>
</reference>
<dbReference type="Proteomes" id="UP000523007">
    <property type="component" value="Unassembled WGS sequence"/>
</dbReference>